<evidence type="ECO:0000256" key="10">
    <source>
        <dbReference type="ARBA" id="ARBA00023180"/>
    </source>
</evidence>
<evidence type="ECO:0000259" key="14">
    <source>
        <dbReference type="PROSITE" id="PS50835"/>
    </source>
</evidence>
<keyword evidence="7" id="KW-1064">Adaptive immunity</keyword>
<dbReference type="SMART" id="SM00407">
    <property type="entry name" value="IGc1"/>
    <property type="match status" value="1"/>
</dbReference>
<evidence type="ECO:0000313" key="16">
    <source>
        <dbReference type="Proteomes" id="UP000018467"/>
    </source>
</evidence>
<accession>A0A3B1JKS6</accession>
<dbReference type="GO" id="GO:0002504">
    <property type="term" value="P:antigen processing and presentation of peptide or polysaccharide antigen via MHC class II"/>
    <property type="evidence" value="ECO:0007669"/>
    <property type="project" value="UniProtKB-KW"/>
</dbReference>
<dbReference type="InterPro" id="IPR011162">
    <property type="entry name" value="MHC_I/II-like_Ag-recog"/>
</dbReference>
<dbReference type="InterPro" id="IPR001003">
    <property type="entry name" value="MHC_II_a_N"/>
</dbReference>
<dbReference type="FunCoup" id="A0A3B1JKS6">
    <property type="interactions" value="1504"/>
</dbReference>
<reference evidence="15" key="4">
    <citation type="submission" date="2025-09" db="UniProtKB">
        <authorList>
            <consortium name="Ensembl"/>
        </authorList>
    </citation>
    <scope>IDENTIFICATION</scope>
</reference>
<name>A0A3B1JKS6_ASTMX</name>
<evidence type="ECO:0000256" key="6">
    <source>
        <dbReference type="ARBA" id="ARBA00022989"/>
    </source>
</evidence>
<dbReference type="GO" id="GO:0002250">
    <property type="term" value="P:adaptive immune response"/>
    <property type="evidence" value="ECO:0007669"/>
    <property type="project" value="UniProtKB-KW"/>
</dbReference>
<dbReference type="InterPro" id="IPR014745">
    <property type="entry name" value="MHC_II_a/b_N"/>
</dbReference>
<keyword evidence="12" id="KW-0393">Immunoglobulin domain</keyword>
<dbReference type="InParanoid" id="A0A3B1JKS6"/>
<organism evidence="15 16">
    <name type="scientific">Astyanax mexicanus</name>
    <name type="common">Blind cave fish</name>
    <name type="synonym">Astyanax fasciatus mexicanus</name>
    <dbReference type="NCBI Taxonomy" id="7994"/>
    <lineage>
        <taxon>Eukaryota</taxon>
        <taxon>Metazoa</taxon>
        <taxon>Chordata</taxon>
        <taxon>Craniata</taxon>
        <taxon>Vertebrata</taxon>
        <taxon>Euteleostomi</taxon>
        <taxon>Actinopterygii</taxon>
        <taxon>Neopterygii</taxon>
        <taxon>Teleostei</taxon>
        <taxon>Ostariophysi</taxon>
        <taxon>Characiformes</taxon>
        <taxon>Characoidei</taxon>
        <taxon>Acestrorhamphidae</taxon>
        <taxon>Acestrorhamphinae</taxon>
        <taxon>Astyanax</taxon>
    </lineage>
</organism>
<keyword evidence="4" id="KW-0732">Signal</keyword>
<keyword evidence="6 13" id="KW-1133">Transmembrane helix</keyword>
<keyword evidence="3 13" id="KW-0812">Transmembrane</keyword>
<dbReference type="InterPro" id="IPR007110">
    <property type="entry name" value="Ig-like_dom"/>
</dbReference>
<dbReference type="Ensembl" id="ENSAMXT00000034821.1">
    <property type="protein sequence ID" value="ENSAMXP00000041914.1"/>
    <property type="gene ID" value="ENSAMXG00000005248.2"/>
</dbReference>
<evidence type="ECO:0000256" key="2">
    <source>
        <dbReference type="ARBA" id="ARBA00007394"/>
    </source>
</evidence>
<reference evidence="16" key="2">
    <citation type="journal article" date="2014" name="Nat. Commun.">
        <title>The cavefish genome reveals candidate genes for eye loss.</title>
        <authorList>
            <person name="McGaugh S.E."/>
            <person name="Gross J.B."/>
            <person name="Aken B."/>
            <person name="Blin M."/>
            <person name="Borowsky R."/>
            <person name="Chalopin D."/>
            <person name="Hinaux H."/>
            <person name="Jeffery W.R."/>
            <person name="Keene A."/>
            <person name="Ma L."/>
            <person name="Minx P."/>
            <person name="Murphy D."/>
            <person name="O'Quin K.E."/>
            <person name="Retaux S."/>
            <person name="Rohner N."/>
            <person name="Searle S.M."/>
            <person name="Stahl B.A."/>
            <person name="Tabin C."/>
            <person name="Volff J.N."/>
            <person name="Yoshizawa M."/>
            <person name="Warren W.C."/>
        </authorList>
    </citation>
    <scope>NUCLEOTIDE SEQUENCE [LARGE SCALE GENOMIC DNA]</scope>
    <source>
        <strain evidence="16">female</strain>
    </source>
</reference>
<dbReference type="Gene3D" id="3.10.320.10">
    <property type="entry name" value="Class II Histocompatibility Antigen, M Beta Chain, Chain B, domain 1"/>
    <property type="match status" value="1"/>
</dbReference>
<dbReference type="InterPro" id="IPR013783">
    <property type="entry name" value="Ig-like_fold"/>
</dbReference>
<evidence type="ECO:0000256" key="11">
    <source>
        <dbReference type="ARBA" id="ARBA00023182"/>
    </source>
</evidence>
<proteinExistence type="inferred from homology"/>
<keyword evidence="11" id="KW-0491">MHC II</keyword>
<sequence length="267" mass="29486">MDSSPSQKLIFQCKHKFTDIYVSVANVCSSAVRGFSNFPFSKCQTNRVQDTDHKFNHKILCSETFGERIYGLDGEEKWHADFRLKKGVMTLPQFADPGYYPEGAYETAVSEIEVCKSNLGTMLKAYKNPAEPKDAPQSAIYSKNRVELGSKNTLICYISGFYPARIGVSWTRNNVNVTSEASLSRYYITDDGTFNLVSALSFTPEEGDIYTCTVEHVALDRPQTKTWEVQVELPGVGASVFCGVGLAVGLLGVAVGTFFLVKGNNCN</sequence>
<dbReference type="InterPro" id="IPR036179">
    <property type="entry name" value="Ig-like_dom_sf"/>
</dbReference>
<dbReference type="PANTHER" id="PTHR19944">
    <property type="entry name" value="MHC CLASS II-RELATED"/>
    <property type="match status" value="1"/>
</dbReference>
<evidence type="ECO:0000256" key="9">
    <source>
        <dbReference type="ARBA" id="ARBA00023157"/>
    </source>
</evidence>
<dbReference type="Bgee" id="ENSAMXG00000005248">
    <property type="expression patterns" value="Expressed in pharyngeal gill and 14 other cell types or tissues"/>
</dbReference>
<dbReference type="STRING" id="7994.ENSAMXP00000041914"/>
<reference evidence="15" key="3">
    <citation type="submission" date="2025-08" db="UniProtKB">
        <authorList>
            <consortium name="Ensembl"/>
        </authorList>
    </citation>
    <scope>IDENTIFICATION</scope>
</reference>
<keyword evidence="9" id="KW-1015">Disulfide bond</keyword>
<dbReference type="GO" id="GO:0042613">
    <property type="term" value="C:MHC class II protein complex"/>
    <property type="evidence" value="ECO:0007669"/>
    <property type="project" value="UniProtKB-KW"/>
</dbReference>
<dbReference type="Gene3D" id="2.60.40.10">
    <property type="entry name" value="Immunoglobulins"/>
    <property type="match status" value="1"/>
</dbReference>
<dbReference type="Pfam" id="PF07654">
    <property type="entry name" value="C1-set"/>
    <property type="match status" value="1"/>
</dbReference>
<dbReference type="SMART" id="SM00920">
    <property type="entry name" value="MHC_II_alpha"/>
    <property type="match status" value="1"/>
</dbReference>
<dbReference type="AlphaFoldDB" id="A0A3B1JKS6"/>
<dbReference type="PROSITE" id="PS00290">
    <property type="entry name" value="IG_MHC"/>
    <property type="match status" value="1"/>
</dbReference>
<evidence type="ECO:0000256" key="3">
    <source>
        <dbReference type="ARBA" id="ARBA00022692"/>
    </source>
</evidence>
<dbReference type="InterPro" id="IPR003597">
    <property type="entry name" value="Ig_C1-set"/>
</dbReference>
<feature type="transmembrane region" description="Helical" evidence="13">
    <location>
        <begin position="238"/>
        <end position="261"/>
    </location>
</feature>
<evidence type="ECO:0000256" key="7">
    <source>
        <dbReference type="ARBA" id="ARBA00023130"/>
    </source>
</evidence>
<feature type="domain" description="Ig-like" evidence="14">
    <location>
        <begin position="136"/>
        <end position="230"/>
    </location>
</feature>
<dbReference type="SUPFAM" id="SSF54452">
    <property type="entry name" value="MHC antigen-recognition domain"/>
    <property type="match status" value="1"/>
</dbReference>
<evidence type="ECO:0000313" key="15">
    <source>
        <dbReference type="Ensembl" id="ENSAMXP00000041914.1"/>
    </source>
</evidence>
<evidence type="ECO:0000256" key="1">
    <source>
        <dbReference type="ARBA" id="ARBA00004479"/>
    </source>
</evidence>
<evidence type="ECO:0000256" key="4">
    <source>
        <dbReference type="ARBA" id="ARBA00022729"/>
    </source>
</evidence>
<dbReference type="GeneTree" id="ENSGT00940000161847"/>
<keyword evidence="16" id="KW-1185">Reference proteome</keyword>
<evidence type="ECO:0000256" key="12">
    <source>
        <dbReference type="ARBA" id="ARBA00023319"/>
    </source>
</evidence>
<evidence type="ECO:0000256" key="13">
    <source>
        <dbReference type="SAM" id="Phobius"/>
    </source>
</evidence>
<keyword evidence="10" id="KW-0325">Glycoprotein</keyword>
<dbReference type="InterPro" id="IPR050160">
    <property type="entry name" value="MHC/Immunoglobulin"/>
</dbReference>
<keyword evidence="8 13" id="KW-0472">Membrane</keyword>
<comment type="subcellular location">
    <subcellularLocation>
        <location evidence="1">Membrane</location>
        <topology evidence="1">Single-pass type I membrane protein</topology>
    </subcellularLocation>
</comment>
<dbReference type="InterPro" id="IPR003006">
    <property type="entry name" value="Ig/MHC_CS"/>
</dbReference>
<comment type="similarity">
    <text evidence="2">Belongs to the MHC class II family.</text>
</comment>
<protein>
    <recommendedName>
        <fullName evidence="14">Ig-like domain-containing protein</fullName>
    </recommendedName>
</protein>
<dbReference type="Pfam" id="PF00993">
    <property type="entry name" value="MHC_II_alpha"/>
    <property type="match status" value="1"/>
</dbReference>
<reference evidence="16" key="1">
    <citation type="submission" date="2013-03" db="EMBL/GenBank/DDBJ databases">
        <authorList>
            <person name="Jeffery W."/>
            <person name="Warren W."/>
            <person name="Wilson R.K."/>
        </authorList>
    </citation>
    <scope>NUCLEOTIDE SEQUENCE</scope>
    <source>
        <strain evidence="16">female</strain>
    </source>
</reference>
<dbReference type="PROSITE" id="PS50835">
    <property type="entry name" value="IG_LIKE"/>
    <property type="match status" value="1"/>
</dbReference>
<dbReference type="PANTHER" id="PTHR19944:SF86">
    <property type="entry name" value="HLA CLASS II HISTOCOMPATIBILITY ANTIGEN, DR ALPHA CHAIN"/>
    <property type="match status" value="1"/>
</dbReference>
<dbReference type="Proteomes" id="UP000018467">
    <property type="component" value="Unassembled WGS sequence"/>
</dbReference>
<evidence type="ECO:0000256" key="5">
    <source>
        <dbReference type="ARBA" id="ARBA00022859"/>
    </source>
</evidence>
<dbReference type="SUPFAM" id="SSF48726">
    <property type="entry name" value="Immunoglobulin"/>
    <property type="match status" value="1"/>
</dbReference>
<evidence type="ECO:0000256" key="8">
    <source>
        <dbReference type="ARBA" id="ARBA00023136"/>
    </source>
</evidence>
<keyword evidence="5" id="KW-0391">Immunity</keyword>